<evidence type="ECO:0000313" key="2">
    <source>
        <dbReference type="EMBL" id="GAA0372423.1"/>
    </source>
</evidence>
<reference evidence="2 3" key="1">
    <citation type="journal article" date="2019" name="Int. J. Syst. Evol. Microbiol.">
        <title>The Global Catalogue of Microorganisms (GCM) 10K type strain sequencing project: providing services to taxonomists for standard genome sequencing and annotation.</title>
        <authorList>
            <consortium name="The Broad Institute Genomics Platform"/>
            <consortium name="The Broad Institute Genome Sequencing Center for Infectious Disease"/>
            <person name="Wu L."/>
            <person name="Ma J."/>
        </authorList>
    </citation>
    <scope>NUCLEOTIDE SEQUENCE [LARGE SCALE GENOMIC DNA]</scope>
    <source>
        <strain evidence="2 3">JCM 4565</strain>
    </source>
</reference>
<keyword evidence="1" id="KW-1133">Transmembrane helix</keyword>
<evidence type="ECO:0000313" key="3">
    <source>
        <dbReference type="Proteomes" id="UP001500063"/>
    </source>
</evidence>
<sequence>MLTTWLAAVAQSVVVPVPIVLGMAVSVMDVVHMIRVRYRDVAAAGTVLMVVALVDGVSRGLARIGVVLVRAVQVPVVHVVGVVAVRYRDVTASSSVRMSVQDMRSVRGCRHGNAFSLPVLSGLSGGRVCRARAANG</sequence>
<feature type="transmembrane region" description="Helical" evidence="1">
    <location>
        <begin position="6"/>
        <end position="28"/>
    </location>
</feature>
<gene>
    <name evidence="2" type="ORF">GCM10010319_58260</name>
</gene>
<keyword evidence="1" id="KW-0812">Transmembrane</keyword>
<keyword evidence="3" id="KW-1185">Reference proteome</keyword>
<organism evidence="2 3">
    <name type="scientific">Streptomyces blastmyceticus</name>
    <dbReference type="NCBI Taxonomy" id="68180"/>
    <lineage>
        <taxon>Bacteria</taxon>
        <taxon>Bacillati</taxon>
        <taxon>Actinomycetota</taxon>
        <taxon>Actinomycetes</taxon>
        <taxon>Kitasatosporales</taxon>
        <taxon>Streptomycetaceae</taxon>
        <taxon>Streptomyces</taxon>
    </lineage>
</organism>
<dbReference type="EMBL" id="BAAABW010000028">
    <property type="protein sequence ID" value="GAA0372423.1"/>
    <property type="molecule type" value="Genomic_DNA"/>
</dbReference>
<comment type="caution">
    <text evidence="2">The sequence shown here is derived from an EMBL/GenBank/DDBJ whole genome shotgun (WGS) entry which is preliminary data.</text>
</comment>
<accession>A0ABN0XTJ2</accession>
<dbReference type="Proteomes" id="UP001500063">
    <property type="component" value="Unassembled WGS sequence"/>
</dbReference>
<protein>
    <submittedName>
        <fullName evidence="2">Uncharacterized protein</fullName>
    </submittedName>
</protein>
<keyword evidence="1" id="KW-0472">Membrane</keyword>
<proteinExistence type="predicted"/>
<name>A0ABN0XTJ2_9ACTN</name>
<evidence type="ECO:0000256" key="1">
    <source>
        <dbReference type="SAM" id="Phobius"/>
    </source>
</evidence>